<reference evidence="3" key="1">
    <citation type="submission" date="2023-03" db="EMBL/GenBank/DDBJ databases">
        <title>Massive genome expansion in bonnet fungi (Mycena s.s.) driven by repeated elements and novel gene families across ecological guilds.</title>
        <authorList>
            <consortium name="Lawrence Berkeley National Laboratory"/>
            <person name="Harder C.B."/>
            <person name="Miyauchi S."/>
            <person name="Viragh M."/>
            <person name="Kuo A."/>
            <person name="Thoen E."/>
            <person name="Andreopoulos B."/>
            <person name="Lu D."/>
            <person name="Skrede I."/>
            <person name="Drula E."/>
            <person name="Henrissat B."/>
            <person name="Morin E."/>
            <person name="Kohler A."/>
            <person name="Barry K."/>
            <person name="LaButti K."/>
            <person name="Morin E."/>
            <person name="Salamov A."/>
            <person name="Lipzen A."/>
            <person name="Mereny Z."/>
            <person name="Hegedus B."/>
            <person name="Baldrian P."/>
            <person name="Stursova M."/>
            <person name="Weitz H."/>
            <person name="Taylor A."/>
            <person name="Grigoriev I.V."/>
            <person name="Nagy L.G."/>
            <person name="Martin F."/>
            <person name="Kauserud H."/>
        </authorList>
    </citation>
    <scope>NUCLEOTIDE SEQUENCE</scope>
    <source>
        <strain evidence="3">CBHHK173m</strain>
    </source>
</reference>
<name>A0AAD6XWD2_9AGAR</name>
<evidence type="ECO:0000256" key="2">
    <source>
        <dbReference type="SAM" id="Phobius"/>
    </source>
</evidence>
<dbReference type="AlphaFoldDB" id="A0AAD6XWD2"/>
<dbReference type="EMBL" id="JARJCN010000005">
    <property type="protein sequence ID" value="KAJ7100802.1"/>
    <property type="molecule type" value="Genomic_DNA"/>
</dbReference>
<evidence type="ECO:0000313" key="3">
    <source>
        <dbReference type="EMBL" id="KAJ7100802.1"/>
    </source>
</evidence>
<comment type="caution">
    <text evidence="3">The sequence shown here is derived from an EMBL/GenBank/DDBJ whole genome shotgun (WGS) entry which is preliminary data.</text>
</comment>
<keyword evidence="2" id="KW-0472">Membrane</keyword>
<feature type="transmembrane region" description="Helical" evidence="2">
    <location>
        <begin position="66"/>
        <end position="88"/>
    </location>
</feature>
<keyword evidence="2" id="KW-1133">Transmembrane helix</keyword>
<feature type="transmembrane region" description="Helical" evidence="2">
    <location>
        <begin position="100"/>
        <end position="122"/>
    </location>
</feature>
<evidence type="ECO:0000256" key="1">
    <source>
        <dbReference type="SAM" id="MobiDB-lite"/>
    </source>
</evidence>
<evidence type="ECO:0000313" key="4">
    <source>
        <dbReference type="Proteomes" id="UP001222325"/>
    </source>
</evidence>
<organism evidence="3 4">
    <name type="scientific">Mycena belliarum</name>
    <dbReference type="NCBI Taxonomy" id="1033014"/>
    <lineage>
        <taxon>Eukaryota</taxon>
        <taxon>Fungi</taxon>
        <taxon>Dikarya</taxon>
        <taxon>Basidiomycota</taxon>
        <taxon>Agaricomycotina</taxon>
        <taxon>Agaricomycetes</taxon>
        <taxon>Agaricomycetidae</taxon>
        <taxon>Agaricales</taxon>
        <taxon>Marasmiineae</taxon>
        <taxon>Mycenaceae</taxon>
        <taxon>Mycena</taxon>
    </lineage>
</organism>
<gene>
    <name evidence="3" type="ORF">B0H15DRAFT_770032</name>
</gene>
<proteinExistence type="predicted"/>
<feature type="compositionally biased region" description="Polar residues" evidence="1">
    <location>
        <begin position="213"/>
        <end position="224"/>
    </location>
</feature>
<sequence>MSRNFIPLKFLRLVTLFLAWAWGITTLGAGINAFVKSKRDTDSIRGLVRPPITVSIGTKDVFQSGFVVTAVCAIIAALCALFIGLLLLDISCRSTVSTRTLTVQYLSLGFLALWLFATQIAVTDFVATRSVKADAFVFGVQVPDRLVKRIIAGLGLKTAYRSYDYLKLIAILPWFTLLFSVIAAVVTFMASARAHRHVNSAGVPPTRREKPATANNGATSNQTV</sequence>
<feature type="region of interest" description="Disordered" evidence="1">
    <location>
        <begin position="199"/>
        <end position="224"/>
    </location>
</feature>
<protein>
    <submittedName>
        <fullName evidence="3">Uncharacterized protein</fullName>
    </submittedName>
</protein>
<keyword evidence="2" id="KW-0812">Transmembrane</keyword>
<keyword evidence="4" id="KW-1185">Reference proteome</keyword>
<dbReference type="Proteomes" id="UP001222325">
    <property type="component" value="Unassembled WGS sequence"/>
</dbReference>
<feature type="transmembrane region" description="Helical" evidence="2">
    <location>
        <begin position="168"/>
        <end position="190"/>
    </location>
</feature>
<accession>A0AAD6XWD2</accession>